<keyword evidence="1" id="KW-1133">Transmembrane helix</keyword>
<dbReference type="AlphaFoldDB" id="A0A8S3JAC7"/>
<keyword evidence="1" id="KW-0472">Membrane</keyword>
<name>A0A8S3JAC7_9BILA</name>
<accession>A0A8S3JAC7</accession>
<evidence type="ECO:0000256" key="1">
    <source>
        <dbReference type="SAM" id="Phobius"/>
    </source>
</evidence>
<reference evidence="2" key="1">
    <citation type="submission" date="2021-02" db="EMBL/GenBank/DDBJ databases">
        <authorList>
            <person name="Nowell W R."/>
        </authorList>
    </citation>
    <scope>NUCLEOTIDE SEQUENCE</scope>
</reference>
<organism evidence="2 3">
    <name type="scientific">Rotaria magnacalcarata</name>
    <dbReference type="NCBI Taxonomy" id="392030"/>
    <lineage>
        <taxon>Eukaryota</taxon>
        <taxon>Metazoa</taxon>
        <taxon>Spiralia</taxon>
        <taxon>Gnathifera</taxon>
        <taxon>Rotifera</taxon>
        <taxon>Eurotatoria</taxon>
        <taxon>Bdelloidea</taxon>
        <taxon>Philodinida</taxon>
        <taxon>Philodinidae</taxon>
        <taxon>Rotaria</taxon>
    </lineage>
</organism>
<feature type="non-terminal residue" evidence="2">
    <location>
        <position position="1"/>
    </location>
</feature>
<evidence type="ECO:0000313" key="3">
    <source>
        <dbReference type="Proteomes" id="UP000681720"/>
    </source>
</evidence>
<comment type="caution">
    <text evidence="2">The sequence shown here is derived from an EMBL/GenBank/DDBJ whole genome shotgun (WGS) entry which is preliminary data.</text>
</comment>
<gene>
    <name evidence="2" type="ORF">GIL414_LOCUS81611</name>
</gene>
<feature type="transmembrane region" description="Helical" evidence="1">
    <location>
        <begin position="163"/>
        <end position="185"/>
    </location>
</feature>
<protein>
    <submittedName>
        <fullName evidence="2">Uncharacterized protein</fullName>
    </submittedName>
</protein>
<proteinExistence type="predicted"/>
<keyword evidence="1" id="KW-0812">Transmembrane</keyword>
<dbReference type="EMBL" id="CAJOBJ010357878">
    <property type="protein sequence ID" value="CAF5215947.1"/>
    <property type="molecule type" value="Genomic_DNA"/>
</dbReference>
<dbReference type="Proteomes" id="UP000681720">
    <property type="component" value="Unassembled WGS sequence"/>
</dbReference>
<sequence>WYWPLHNNSNQTLVRAHAMTLDNSCSCRTHINCVQPESIYSSAINSSHWMMPGLNIGCSIIDTIQNSTLQCLYNQTCVDLLELFIQRIPERLSNNTNVTALNSMLHTRYPPDTSILRMSDQLFFQEGLIEISYVEFYKQCAPNYCSYTHEKHSNFLVIISRILALWGGLTLSFGFIAPCIVRLWFQINTYRRNSRIHPAA</sequence>
<evidence type="ECO:0000313" key="2">
    <source>
        <dbReference type="EMBL" id="CAF5215947.1"/>
    </source>
</evidence>